<reference evidence="2 3" key="1">
    <citation type="submission" date="2017-12" db="EMBL/GenBank/DDBJ databases">
        <title>Confluentibacter flavum sp. nov., isolated from the saline lake.</title>
        <authorList>
            <person name="Yu L."/>
        </authorList>
    </citation>
    <scope>NUCLEOTIDE SEQUENCE [LARGE SCALE GENOMIC DNA]</scope>
    <source>
        <strain evidence="2 3">3B</strain>
    </source>
</reference>
<dbReference type="EMBL" id="PJEO01000015">
    <property type="protein sequence ID" value="PKQ46004.1"/>
    <property type="molecule type" value="Genomic_DNA"/>
</dbReference>
<dbReference type="Proteomes" id="UP000233435">
    <property type="component" value="Unassembled WGS sequence"/>
</dbReference>
<evidence type="ECO:0000259" key="1">
    <source>
        <dbReference type="Pfam" id="PF02836"/>
    </source>
</evidence>
<evidence type="ECO:0000313" key="3">
    <source>
        <dbReference type="Proteomes" id="UP000233435"/>
    </source>
</evidence>
<organism evidence="2 3">
    <name type="scientific">Confluentibacter flavum</name>
    <dbReference type="NCBI Taxonomy" id="1909700"/>
    <lineage>
        <taxon>Bacteria</taxon>
        <taxon>Pseudomonadati</taxon>
        <taxon>Bacteroidota</taxon>
        <taxon>Flavobacteriia</taxon>
        <taxon>Flavobacteriales</taxon>
        <taxon>Flavobacteriaceae</taxon>
        <taxon>Confluentibacter</taxon>
    </lineage>
</organism>
<dbReference type="Gene3D" id="3.20.20.80">
    <property type="entry name" value="Glycosidases"/>
    <property type="match status" value="1"/>
</dbReference>
<feature type="domain" description="Glycoside hydrolase family 2 catalytic" evidence="1">
    <location>
        <begin position="112"/>
        <end position="242"/>
    </location>
</feature>
<accession>A0A2N3HM89</accession>
<dbReference type="OrthoDB" id="9774262at2"/>
<dbReference type="SUPFAM" id="SSF51445">
    <property type="entry name" value="(Trans)glycosidases"/>
    <property type="match status" value="1"/>
</dbReference>
<dbReference type="InterPro" id="IPR017853">
    <property type="entry name" value="GH"/>
</dbReference>
<dbReference type="GO" id="GO:0004553">
    <property type="term" value="F:hydrolase activity, hydrolyzing O-glycosyl compounds"/>
    <property type="evidence" value="ECO:0007669"/>
    <property type="project" value="InterPro"/>
</dbReference>
<proteinExistence type="predicted"/>
<evidence type="ECO:0000313" key="2">
    <source>
        <dbReference type="EMBL" id="PKQ46004.1"/>
    </source>
</evidence>
<dbReference type="GO" id="GO:0005975">
    <property type="term" value="P:carbohydrate metabolic process"/>
    <property type="evidence" value="ECO:0007669"/>
    <property type="project" value="InterPro"/>
</dbReference>
<dbReference type="Pfam" id="PF02836">
    <property type="entry name" value="Glyco_hydro_2_C"/>
    <property type="match status" value="1"/>
</dbReference>
<protein>
    <recommendedName>
        <fullName evidence="1">Glycoside hydrolase family 2 catalytic domain-containing protein</fullName>
    </recommendedName>
</protein>
<dbReference type="AlphaFoldDB" id="A0A2N3HM89"/>
<dbReference type="InterPro" id="IPR006103">
    <property type="entry name" value="Glyco_hydro_2_cat"/>
</dbReference>
<keyword evidence="3" id="KW-1185">Reference proteome</keyword>
<comment type="caution">
    <text evidence="2">The sequence shown here is derived from an EMBL/GenBank/DDBJ whole genome shotgun (WGS) entry which is preliminary data.</text>
</comment>
<sequence length="446" mass="51982">MKRFIKIIGLFLVVFLVSLASLFLYTHRAKKNVIDKTKDVYIVEDSTGFNLFRKGKLFGIKGAAGNGEHLEALSDIGGNTIRLYDTINIQSILDRAHSNNIAVIVDIPIPKYDKKYNFYSDEENIIVLKSTVKNFVNTYKNHPALLFWNLGNELEYPEVLIKNDFIKAFNDLIDMVHDIDPNHPVGTSNQYDRWQILSINFHSPNLDFLGFNIFGSLWSLNSRYKELSYIIKQLPYYISEYGNSGPWESTLTPWDAPIEQTSTKKGEQYRNQYNLYIAIDENSMGSLVFYWAQKQERTHTWFSIFDDEGRKSQVYYEMQACWDNSSIINDFPPKLKEMTIDGKRAEDELIYKPNDIKTASLLLDGEIDNTFKYQWEIYEEGWYYKIYDIENKPILISKSPDNQGDLIFTFKTPNIEGPYRIFVHVYDEKGNFSTANIPFYVLEAND</sequence>
<name>A0A2N3HM89_9FLAO</name>
<dbReference type="RefSeq" id="WP_106658716.1">
    <property type="nucleotide sequence ID" value="NZ_PJEO01000015.1"/>
</dbReference>
<gene>
    <name evidence="2" type="ORF">CSW08_04465</name>
</gene>